<keyword evidence="1" id="KW-0472">Membrane</keyword>
<keyword evidence="3" id="KW-1185">Reference proteome</keyword>
<reference evidence="2 3" key="1">
    <citation type="submission" date="2018-06" db="EMBL/GenBank/DDBJ databases">
        <title>Genomic Encyclopedia of Type Strains, Phase III (KMG-III): the genomes of soil and plant-associated and newly described type strains.</title>
        <authorList>
            <person name="Whitman W."/>
        </authorList>
    </citation>
    <scope>NUCLEOTIDE SEQUENCE [LARGE SCALE GENOMIC DNA]</scope>
    <source>
        <strain evidence="2 3">CECT 7730</strain>
    </source>
</reference>
<evidence type="ECO:0000313" key="2">
    <source>
        <dbReference type="EMBL" id="PYF83355.1"/>
    </source>
</evidence>
<dbReference type="EMBL" id="QKLW01000002">
    <property type="protein sequence ID" value="PYF83355.1"/>
    <property type="molecule type" value="Genomic_DNA"/>
</dbReference>
<protein>
    <submittedName>
        <fullName evidence="2">Uncharacterized membrane protein (DUF2068 family)</fullName>
    </submittedName>
</protein>
<sequence length="155" mass="17779">MKFEGLKAIAVVDGVKGLLALCLALSVNAIAKQDLHHLAAQLMQNWPISPNNYYVNLSLNFIEKLTQQDQVLVITVALMYSCFRFVIAYGLWHKLRWTEWFAFVSGSLYLPFELHAIYQNPSHVNFAILLFNLIVVAYLYWVLKRGEKALSIMTK</sequence>
<dbReference type="Proteomes" id="UP000247551">
    <property type="component" value="Unassembled WGS sequence"/>
</dbReference>
<dbReference type="RefSeq" id="WP_110573696.1">
    <property type="nucleotide sequence ID" value="NZ_QKLW01000002.1"/>
</dbReference>
<dbReference type="InterPro" id="IPR021125">
    <property type="entry name" value="DUF2127"/>
</dbReference>
<dbReference type="AlphaFoldDB" id="A0A318VAM0"/>
<keyword evidence="1" id="KW-1133">Transmembrane helix</keyword>
<evidence type="ECO:0000256" key="1">
    <source>
        <dbReference type="SAM" id="Phobius"/>
    </source>
</evidence>
<accession>A0A318VAM0</accession>
<keyword evidence="1" id="KW-0812">Transmembrane</keyword>
<feature type="transmembrane region" description="Helical" evidence="1">
    <location>
        <begin position="124"/>
        <end position="143"/>
    </location>
</feature>
<dbReference type="Pfam" id="PF09900">
    <property type="entry name" value="DUF2127"/>
    <property type="match status" value="1"/>
</dbReference>
<name>A0A318VAM0_9GAMM</name>
<gene>
    <name evidence="2" type="ORF">DFP75_102451</name>
</gene>
<organism evidence="2 3">
    <name type="scientific">Marinomonas alcarazii</name>
    <dbReference type="NCBI Taxonomy" id="491949"/>
    <lineage>
        <taxon>Bacteria</taxon>
        <taxon>Pseudomonadati</taxon>
        <taxon>Pseudomonadota</taxon>
        <taxon>Gammaproteobacteria</taxon>
        <taxon>Oceanospirillales</taxon>
        <taxon>Oceanospirillaceae</taxon>
        <taxon>Marinomonas</taxon>
    </lineage>
</organism>
<proteinExistence type="predicted"/>
<feature type="transmembrane region" description="Helical" evidence="1">
    <location>
        <begin position="71"/>
        <end position="92"/>
    </location>
</feature>
<evidence type="ECO:0000313" key="3">
    <source>
        <dbReference type="Proteomes" id="UP000247551"/>
    </source>
</evidence>
<comment type="caution">
    <text evidence="2">The sequence shown here is derived from an EMBL/GenBank/DDBJ whole genome shotgun (WGS) entry which is preliminary data.</text>
</comment>